<dbReference type="AlphaFoldDB" id="A0A2M9AA66"/>
<name>A0A2M9AA66_9BACT</name>
<keyword evidence="3" id="KW-1185">Reference proteome</keyword>
<gene>
    <name evidence="2" type="ORF">BGX16_2652</name>
</gene>
<reference evidence="2 3" key="1">
    <citation type="submission" date="2017-11" db="EMBL/GenBank/DDBJ databases">
        <title>Animal gut microbial communities from fecal samples from Wisconsin, USA.</title>
        <authorList>
            <person name="Neumann A."/>
        </authorList>
    </citation>
    <scope>NUCLEOTIDE SEQUENCE [LARGE SCALE GENOMIC DNA]</scope>
    <source>
        <strain evidence="2 3">UWS3</strain>
    </source>
</reference>
<dbReference type="GO" id="GO:0016758">
    <property type="term" value="F:hexosyltransferase activity"/>
    <property type="evidence" value="ECO:0007669"/>
    <property type="project" value="InterPro"/>
</dbReference>
<proteinExistence type="predicted"/>
<dbReference type="RefSeq" id="WP_100426462.1">
    <property type="nucleotide sequence ID" value="NZ_PGEX01000001.1"/>
</dbReference>
<dbReference type="Gene3D" id="3.40.50.2000">
    <property type="entry name" value="Glycogen Phosphorylase B"/>
    <property type="match status" value="1"/>
</dbReference>
<dbReference type="OrthoDB" id="9803241at2"/>
<evidence type="ECO:0000259" key="1">
    <source>
        <dbReference type="Pfam" id="PF04101"/>
    </source>
</evidence>
<dbReference type="InterPro" id="IPR007235">
    <property type="entry name" value="Glyco_trans_28_C"/>
</dbReference>
<dbReference type="PANTHER" id="PTHR21015">
    <property type="entry name" value="UDP-N-ACETYLGLUCOSAMINE--N-ACETYLMURAMYL-(PENTAPEPTIDE) PYROPHOSPHORYL-UNDECAPRENOL N-ACETYLGLUCOSAMINE TRANSFERASE 1"/>
    <property type="match status" value="1"/>
</dbReference>
<accession>A0A2M9AA66</accession>
<dbReference type="Pfam" id="PF04101">
    <property type="entry name" value="Glyco_tran_28_C"/>
    <property type="match status" value="1"/>
</dbReference>
<dbReference type="EMBL" id="PGEX01000001">
    <property type="protein sequence ID" value="PJJ42615.1"/>
    <property type="molecule type" value="Genomic_DNA"/>
</dbReference>
<evidence type="ECO:0000313" key="2">
    <source>
        <dbReference type="EMBL" id="PJJ42615.1"/>
    </source>
</evidence>
<protein>
    <submittedName>
        <fullName evidence="2">UDP:flavonoid glycosyltransferase YjiC (YdhE family)</fullName>
    </submittedName>
</protein>
<dbReference type="Proteomes" id="UP000231134">
    <property type="component" value="Unassembled WGS sequence"/>
</dbReference>
<comment type="caution">
    <text evidence="2">The sequence shown here is derived from an EMBL/GenBank/DDBJ whole genome shotgun (WGS) entry which is preliminary data.</text>
</comment>
<evidence type="ECO:0000313" key="3">
    <source>
        <dbReference type="Proteomes" id="UP000231134"/>
    </source>
</evidence>
<sequence>MKILVAPLDWGLGHATRTIPIIYQFLSRGWKVNLAVSGRVAALYKGQFPNLEQIPVPGYRIEYPRRGFEMPLWLLKNSTRLMSVILQEQKVAQKLVRERGYDVIFSDNRFGFHAEGAYNIYMTHQLSIAFPGPFKALEKIGVAWHKREMSRFDTIWVPDFSEYPGMAGKLSHVPKAKAEYVGALSRFADMDFLNMHWEKKYRFVAILSGPEPMRSSFEKALLKAFEKIPGEHVIIRGFPGDAALPKAPSNVKLFNHLETVEFARTVQSAEYCISRPGYSTVMDMIYLGANCIFVPTPGQTEQLYLGKTLHSARKAGLLKQDEISAKTLTAAMREKHRSWDFNASGNQLSQAIDRLESKLSSTV</sequence>
<organism evidence="2 3">
    <name type="scientific">Hallerella succinigenes</name>
    <dbReference type="NCBI Taxonomy" id="1896222"/>
    <lineage>
        <taxon>Bacteria</taxon>
        <taxon>Pseudomonadati</taxon>
        <taxon>Fibrobacterota</taxon>
        <taxon>Fibrobacteria</taxon>
        <taxon>Fibrobacterales</taxon>
        <taxon>Fibrobacteraceae</taxon>
        <taxon>Hallerella</taxon>
    </lineage>
</organism>
<dbReference type="SUPFAM" id="SSF53756">
    <property type="entry name" value="UDP-Glycosyltransferase/glycogen phosphorylase"/>
    <property type="match status" value="1"/>
</dbReference>
<feature type="domain" description="Glycosyl transferase family 28 C-terminal" evidence="1">
    <location>
        <begin position="263"/>
        <end position="334"/>
    </location>
</feature>
<keyword evidence="2" id="KW-0808">Transferase</keyword>
<dbReference type="PANTHER" id="PTHR21015:SF22">
    <property type="entry name" value="GLYCOSYLTRANSFERASE"/>
    <property type="match status" value="1"/>
</dbReference>